<keyword evidence="2" id="KW-1185">Reference proteome</keyword>
<proteinExistence type="predicted"/>
<dbReference type="PATRIC" id="fig|1267003.4.peg.1070"/>
<evidence type="ECO:0000313" key="1">
    <source>
        <dbReference type="EMBL" id="KRK36238.1"/>
    </source>
</evidence>
<dbReference type="PANTHER" id="PTHR36849:SF1">
    <property type="entry name" value="CYTOPLASMIC PROTEIN"/>
    <property type="match status" value="1"/>
</dbReference>
<sequence>MAIKCERIYTKPADLKGYRVLVDRLWPRGISKVNAQLASWEKEMGPTTDLRKWFNHEPEKFPEFKKRYVTELEANEALPAFLDLVAEQLNDQDVILLYGAKDEEHNQAIILKEFLLKRLAGRVPAERLTD</sequence>
<dbReference type="eggNOG" id="COG3189">
    <property type="taxonomic scope" value="Bacteria"/>
</dbReference>
<dbReference type="InterPro" id="IPR052552">
    <property type="entry name" value="YeaO-like"/>
</dbReference>
<dbReference type="GeneID" id="97414094"/>
<dbReference type="PANTHER" id="PTHR36849">
    <property type="entry name" value="CYTOPLASMIC PROTEIN-RELATED"/>
    <property type="match status" value="1"/>
</dbReference>
<evidence type="ECO:0000313" key="2">
    <source>
        <dbReference type="Proteomes" id="UP000051176"/>
    </source>
</evidence>
<dbReference type="Pfam" id="PF22752">
    <property type="entry name" value="DUF488-N3i"/>
    <property type="match status" value="1"/>
</dbReference>
<dbReference type="Proteomes" id="UP000051176">
    <property type="component" value="Unassembled WGS sequence"/>
</dbReference>
<dbReference type="STRING" id="357278.IV61_GL001071"/>
<evidence type="ECO:0008006" key="3">
    <source>
        <dbReference type="Google" id="ProtNLM"/>
    </source>
</evidence>
<accession>A0A0R1GQD9</accession>
<protein>
    <recommendedName>
        <fullName evidence="3">Uroporphyrin-III C-methyltransferase</fullName>
    </recommendedName>
</protein>
<organism evidence="1 2">
    <name type="scientific">Levilactobacillus parabrevis ATCC 53295</name>
    <dbReference type="NCBI Taxonomy" id="1267003"/>
    <lineage>
        <taxon>Bacteria</taxon>
        <taxon>Bacillati</taxon>
        <taxon>Bacillota</taxon>
        <taxon>Bacilli</taxon>
        <taxon>Lactobacillales</taxon>
        <taxon>Lactobacillaceae</taxon>
        <taxon>Levilactobacillus</taxon>
    </lineage>
</organism>
<comment type="caution">
    <text evidence="1">The sequence shown here is derived from an EMBL/GenBank/DDBJ whole genome shotgun (WGS) entry which is preliminary data.</text>
</comment>
<name>A0A0R1GQD9_9LACO</name>
<reference evidence="1 2" key="1">
    <citation type="journal article" date="2015" name="Genome Announc.">
        <title>Expanding the biotechnology potential of lactobacilli through comparative genomics of 213 strains and associated genera.</title>
        <authorList>
            <person name="Sun Z."/>
            <person name="Harris H.M."/>
            <person name="McCann A."/>
            <person name="Guo C."/>
            <person name="Argimon S."/>
            <person name="Zhang W."/>
            <person name="Yang X."/>
            <person name="Jeffery I.B."/>
            <person name="Cooney J.C."/>
            <person name="Kagawa T.F."/>
            <person name="Liu W."/>
            <person name="Song Y."/>
            <person name="Salvetti E."/>
            <person name="Wrobel A."/>
            <person name="Rasinkangas P."/>
            <person name="Parkhill J."/>
            <person name="Rea M.C."/>
            <person name="O'Sullivan O."/>
            <person name="Ritari J."/>
            <person name="Douillard F.P."/>
            <person name="Paul Ross R."/>
            <person name="Yang R."/>
            <person name="Briner A.E."/>
            <person name="Felis G.E."/>
            <person name="de Vos W.M."/>
            <person name="Barrangou R."/>
            <person name="Klaenhammer T.R."/>
            <person name="Caufield P.W."/>
            <person name="Cui Y."/>
            <person name="Zhang H."/>
            <person name="O'Toole P.W."/>
        </authorList>
    </citation>
    <scope>NUCLEOTIDE SEQUENCE [LARGE SCALE GENOMIC DNA]</scope>
    <source>
        <strain evidence="1 2">ATCC 53295</strain>
    </source>
</reference>
<dbReference type="RefSeq" id="WP_020089774.1">
    <property type="nucleotide sequence ID" value="NZ_AZCZ01000026.1"/>
</dbReference>
<gene>
    <name evidence="1" type="ORF">FD07_GL001010</name>
</gene>
<dbReference type="AlphaFoldDB" id="A0A0R1GQD9"/>
<dbReference type="OrthoDB" id="9790745at2"/>
<dbReference type="EMBL" id="AZCZ01000026">
    <property type="protein sequence ID" value="KRK36238.1"/>
    <property type="molecule type" value="Genomic_DNA"/>
</dbReference>